<feature type="domain" description="C2H2-type" evidence="3">
    <location>
        <begin position="51"/>
        <end position="78"/>
    </location>
</feature>
<dbReference type="Gene3D" id="3.30.160.60">
    <property type="entry name" value="Classic Zinc Finger"/>
    <property type="match status" value="1"/>
</dbReference>
<dbReference type="SUPFAM" id="SSF57667">
    <property type="entry name" value="beta-beta-alpha zinc fingers"/>
    <property type="match status" value="1"/>
</dbReference>
<organism evidence="4 5">
    <name type="scientific">Mycena maculata</name>
    <dbReference type="NCBI Taxonomy" id="230809"/>
    <lineage>
        <taxon>Eukaryota</taxon>
        <taxon>Fungi</taxon>
        <taxon>Dikarya</taxon>
        <taxon>Basidiomycota</taxon>
        <taxon>Agaricomycotina</taxon>
        <taxon>Agaricomycetes</taxon>
        <taxon>Agaricomycetidae</taxon>
        <taxon>Agaricales</taxon>
        <taxon>Marasmiineae</taxon>
        <taxon>Mycenaceae</taxon>
        <taxon>Mycena</taxon>
    </lineage>
</organism>
<sequence length="498" mass="52704">MCTRRRRWAVGYFSDSNGIFLQFLLFPNINFFRIALTHLCVRRKHTGERPFACHCAKQFSRLDNLRQHAQTVHSAPEDKPRNEAMMRALASINASMMAGVRGASRRRFSPASAPSYSPGSSASPLPSPGLASSYPHPSHYPPHAYAQQQHGYVSPPGSGYAEYAPNGAQSGEQGYFGYTASPLGSPCAASFPPAAGPPPYNVDLEQLEGLERICGEESHQQREVQVEQERVRVKEEVREDEGLGLAGFYAALHAHPQEAPLSRYASSGSLRSEHSAHAHAQQQQHPAYAFAPHPHPHPASNAHNAHPPASAPNVYPGSSGGSAHSSPAASPSAANFWGGEAPPRPQLAGYPTVTGNEGSGRGKGSPRPGTDPNPSAGNFWGGEAPPVVQRQQQQQEYPHHAHAQGQGQGTEYLPSPPQSPAYSAHSGSSGSGSGSGSQSSGYGGEGAYTWAGAGAGAEEGMGVGEGEMSNAEYYAALQAEGYYAAAGQQGQQQQQHVY</sequence>
<keyword evidence="1" id="KW-0863">Zinc-finger</keyword>
<keyword evidence="1" id="KW-0862">Zinc</keyword>
<dbReference type="PROSITE" id="PS50157">
    <property type="entry name" value="ZINC_FINGER_C2H2_2"/>
    <property type="match status" value="1"/>
</dbReference>
<evidence type="ECO:0000259" key="3">
    <source>
        <dbReference type="PROSITE" id="PS50157"/>
    </source>
</evidence>
<evidence type="ECO:0000256" key="1">
    <source>
        <dbReference type="PROSITE-ProRule" id="PRU00042"/>
    </source>
</evidence>
<feature type="compositionally biased region" description="Gly residues" evidence="2">
    <location>
        <begin position="453"/>
        <end position="464"/>
    </location>
</feature>
<reference evidence="4" key="1">
    <citation type="submission" date="2023-03" db="EMBL/GenBank/DDBJ databases">
        <title>Massive genome expansion in bonnet fungi (Mycena s.s.) driven by repeated elements and novel gene families across ecological guilds.</title>
        <authorList>
            <consortium name="Lawrence Berkeley National Laboratory"/>
            <person name="Harder C.B."/>
            <person name="Miyauchi S."/>
            <person name="Viragh M."/>
            <person name="Kuo A."/>
            <person name="Thoen E."/>
            <person name="Andreopoulos B."/>
            <person name="Lu D."/>
            <person name="Skrede I."/>
            <person name="Drula E."/>
            <person name="Henrissat B."/>
            <person name="Morin E."/>
            <person name="Kohler A."/>
            <person name="Barry K."/>
            <person name="LaButti K."/>
            <person name="Morin E."/>
            <person name="Salamov A."/>
            <person name="Lipzen A."/>
            <person name="Mereny Z."/>
            <person name="Hegedus B."/>
            <person name="Baldrian P."/>
            <person name="Stursova M."/>
            <person name="Weitz H."/>
            <person name="Taylor A."/>
            <person name="Grigoriev I.V."/>
            <person name="Nagy L.G."/>
            <person name="Martin F."/>
            <person name="Kauserud H."/>
        </authorList>
    </citation>
    <scope>NUCLEOTIDE SEQUENCE</scope>
    <source>
        <strain evidence="4">CBHHK188m</strain>
    </source>
</reference>
<dbReference type="EMBL" id="JARJLG010000276">
    <property type="protein sequence ID" value="KAJ7720667.1"/>
    <property type="molecule type" value="Genomic_DNA"/>
</dbReference>
<keyword evidence="1" id="KW-0479">Metal-binding</keyword>
<feature type="compositionally biased region" description="Low complexity" evidence="2">
    <location>
        <begin position="278"/>
        <end position="334"/>
    </location>
</feature>
<accession>A0AAD7HI26</accession>
<comment type="caution">
    <text evidence="4">The sequence shown here is derived from an EMBL/GenBank/DDBJ whole genome shotgun (WGS) entry which is preliminary data.</text>
</comment>
<dbReference type="AlphaFoldDB" id="A0AAD7HI26"/>
<feature type="region of interest" description="Disordered" evidence="2">
    <location>
        <begin position="263"/>
        <end position="464"/>
    </location>
</feature>
<feature type="compositionally biased region" description="Gly residues" evidence="2">
    <location>
        <begin position="429"/>
        <end position="446"/>
    </location>
</feature>
<keyword evidence="5" id="KW-1185">Reference proteome</keyword>
<name>A0AAD7HI26_9AGAR</name>
<evidence type="ECO:0000256" key="2">
    <source>
        <dbReference type="SAM" id="MobiDB-lite"/>
    </source>
</evidence>
<feature type="compositionally biased region" description="Low complexity" evidence="2">
    <location>
        <begin position="383"/>
        <end position="396"/>
    </location>
</feature>
<feature type="compositionally biased region" description="Low complexity" evidence="2">
    <location>
        <begin position="109"/>
        <end position="146"/>
    </location>
</feature>
<evidence type="ECO:0000313" key="5">
    <source>
        <dbReference type="Proteomes" id="UP001215280"/>
    </source>
</evidence>
<evidence type="ECO:0000313" key="4">
    <source>
        <dbReference type="EMBL" id="KAJ7720667.1"/>
    </source>
</evidence>
<feature type="region of interest" description="Disordered" evidence="2">
    <location>
        <begin position="107"/>
        <end position="158"/>
    </location>
</feature>
<dbReference type="GO" id="GO:0008270">
    <property type="term" value="F:zinc ion binding"/>
    <property type="evidence" value="ECO:0007669"/>
    <property type="project" value="UniProtKB-KW"/>
</dbReference>
<dbReference type="InterPro" id="IPR036236">
    <property type="entry name" value="Znf_C2H2_sf"/>
</dbReference>
<proteinExistence type="predicted"/>
<protein>
    <recommendedName>
        <fullName evidence="3">C2H2-type domain-containing protein</fullName>
    </recommendedName>
</protein>
<gene>
    <name evidence="4" type="ORF">DFH07DRAFT_304931</name>
</gene>
<dbReference type="InterPro" id="IPR013087">
    <property type="entry name" value="Znf_C2H2_type"/>
</dbReference>
<dbReference type="Proteomes" id="UP001215280">
    <property type="component" value="Unassembled WGS sequence"/>
</dbReference>